<dbReference type="OrthoDB" id="9776898at2"/>
<dbReference type="GO" id="GO:0016740">
    <property type="term" value="F:transferase activity"/>
    <property type="evidence" value="ECO:0007669"/>
    <property type="project" value="UniProtKB-KW"/>
</dbReference>
<dbReference type="Gene3D" id="3.40.630.30">
    <property type="match status" value="1"/>
</dbReference>
<dbReference type="InterPro" id="IPR007434">
    <property type="entry name" value="FemAB-like"/>
</dbReference>
<dbReference type="Proteomes" id="UP000245168">
    <property type="component" value="Unassembled WGS sequence"/>
</dbReference>
<keyword evidence="2" id="KW-1185">Reference proteome</keyword>
<dbReference type="PANTHER" id="PTHR47017">
    <property type="entry name" value="ACYL-COA"/>
    <property type="match status" value="1"/>
</dbReference>
<keyword evidence="1" id="KW-0808">Transferase</keyword>
<dbReference type="SUPFAM" id="SSF55729">
    <property type="entry name" value="Acyl-CoA N-acyltransferases (Nat)"/>
    <property type="match status" value="1"/>
</dbReference>
<reference evidence="2" key="1">
    <citation type="submission" date="2018-05" db="EMBL/GenBank/DDBJ databases">
        <authorList>
            <person name="Liu B.-T."/>
        </authorList>
    </citation>
    <scope>NUCLEOTIDE SEQUENCE [LARGE SCALE GENOMIC DNA]</scope>
    <source>
        <strain evidence="2">WD6-1</strain>
    </source>
</reference>
<protein>
    <submittedName>
        <fullName evidence="1">GNAT family N-acetyltransferase</fullName>
    </submittedName>
</protein>
<dbReference type="PANTHER" id="PTHR47017:SF1">
    <property type="entry name" value="ACYL-COA"/>
    <property type="match status" value="1"/>
</dbReference>
<sequence length="380" mass="42611">MSDVRIRMIERLGEVSPGAWDAVANPPGAACDPFLSWAFLDALETSGSAVEEAGWGPRHLLAEDGDGKLVGALPLYLKGHSYGEYVFDHAWAHALERAGGAYYPKLLTAVPFTPATGRRLLSPEPEVRDLLAGAAMKVCAEWGVSGWHVLFPFEPEWARLGELGLLRRADIQFIWENDGYASYDDFLAALSSRKRKALRKERAAAQAGLEIVPLTGSDLTEEHWDVFFACYQDTGERKWGSPYLNREFFSLVHERMAEDVLLVMARRDGRWIAAALNFIGSEALFGRYWGCLEHQDNLHFELCYHRAVDFAIDRGLKRVEAGAQGPHKMARGYRPRPVYSAHYLTNPGLSDAVARFLEQERPAVESEIVELERDSPYKRG</sequence>
<accession>A0A2U2BR46</accession>
<name>A0A2U2BR46_9PROT</name>
<comment type="caution">
    <text evidence="1">The sequence shown here is derived from an EMBL/GenBank/DDBJ whole genome shotgun (WGS) entry which is preliminary data.</text>
</comment>
<organism evidence="1 2">
    <name type="scientific">Marinicauda salina</name>
    <dbReference type="NCBI Taxonomy" id="2135793"/>
    <lineage>
        <taxon>Bacteria</taxon>
        <taxon>Pseudomonadati</taxon>
        <taxon>Pseudomonadota</taxon>
        <taxon>Alphaproteobacteria</taxon>
        <taxon>Maricaulales</taxon>
        <taxon>Maricaulaceae</taxon>
        <taxon>Marinicauda</taxon>
    </lineage>
</organism>
<dbReference type="AlphaFoldDB" id="A0A2U2BR46"/>
<evidence type="ECO:0000313" key="2">
    <source>
        <dbReference type="Proteomes" id="UP000245168"/>
    </source>
</evidence>
<proteinExistence type="predicted"/>
<dbReference type="EMBL" id="QEXV01000006">
    <property type="protein sequence ID" value="PWE16484.1"/>
    <property type="molecule type" value="Genomic_DNA"/>
</dbReference>
<dbReference type="RefSeq" id="WP_109253639.1">
    <property type="nucleotide sequence ID" value="NZ_QEXV01000006.1"/>
</dbReference>
<dbReference type="InterPro" id="IPR016181">
    <property type="entry name" value="Acyl_CoA_acyltransferase"/>
</dbReference>
<evidence type="ECO:0000313" key="1">
    <source>
        <dbReference type="EMBL" id="PWE16484.1"/>
    </source>
</evidence>
<gene>
    <name evidence="1" type="ORF">DDZ18_11965</name>
</gene>
<dbReference type="Pfam" id="PF04339">
    <property type="entry name" value="FemAB_like"/>
    <property type="match status" value="1"/>
</dbReference>